<accession>A0A2P2NFL6</accession>
<sequence length="48" mass="5790">MRKRLREYEGCLIKPSCRFLPMTPHGWPWCRLQILTRSLYSHNAWIGS</sequence>
<dbReference type="EMBL" id="GGEC01060791">
    <property type="protein sequence ID" value="MBX41275.1"/>
    <property type="molecule type" value="Transcribed_RNA"/>
</dbReference>
<protein>
    <submittedName>
        <fullName evidence="1">Uncharacterized protein</fullName>
    </submittedName>
</protein>
<reference evidence="1" key="1">
    <citation type="submission" date="2018-02" db="EMBL/GenBank/DDBJ databases">
        <title>Rhizophora mucronata_Transcriptome.</title>
        <authorList>
            <person name="Meera S.P."/>
            <person name="Sreeshan A."/>
            <person name="Augustine A."/>
        </authorList>
    </citation>
    <scope>NUCLEOTIDE SEQUENCE</scope>
    <source>
        <tissue evidence="1">Leaf</tissue>
    </source>
</reference>
<evidence type="ECO:0000313" key="1">
    <source>
        <dbReference type="EMBL" id="MBX41275.1"/>
    </source>
</evidence>
<name>A0A2P2NFL6_RHIMU</name>
<organism evidence="1">
    <name type="scientific">Rhizophora mucronata</name>
    <name type="common">Asiatic mangrove</name>
    <dbReference type="NCBI Taxonomy" id="61149"/>
    <lineage>
        <taxon>Eukaryota</taxon>
        <taxon>Viridiplantae</taxon>
        <taxon>Streptophyta</taxon>
        <taxon>Embryophyta</taxon>
        <taxon>Tracheophyta</taxon>
        <taxon>Spermatophyta</taxon>
        <taxon>Magnoliopsida</taxon>
        <taxon>eudicotyledons</taxon>
        <taxon>Gunneridae</taxon>
        <taxon>Pentapetalae</taxon>
        <taxon>rosids</taxon>
        <taxon>fabids</taxon>
        <taxon>Malpighiales</taxon>
        <taxon>Rhizophoraceae</taxon>
        <taxon>Rhizophora</taxon>
    </lineage>
</organism>
<dbReference type="AlphaFoldDB" id="A0A2P2NFL6"/>
<proteinExistence type="predicted"/>